<accession>A0ABD2CJQ8</accession>
<comment type="caution">
    <text evidence="1">The sequence shown here is derived from an EMBL/GenBank/DDBJ whole genome shotgun (WGS) entry which is preliminary data.</text>
</comment>
<evidence type="ECO:0000313" key="2">
    <source>
        <dbReference type="Proteomes" id="UP001607303"/>
    </source>
</evidence>
<dbReference type="AlphaFoldDB" id="A0ABD2CJQ8"/>
<gene>
    <name evidence="1" type="ORF">V1477_006186</name>
</gene>
<protein>
    <submittedName>
        <fullName evidence="1">Uncharacterized protein</fullName>
    </submittedName>
</protein>
<organism evidence="1 2">
    <name type="scientific">Vespula maculifrons</name>
    <name type="common">Eastern yellow jacket</name>
    <name type="synonym">Wasp</name>
    <dbReference type="NCBI Taxonomy" id="7453"/>
    <lineage>
        <taxon>Eukaryota</taxon>
        <taxon>Metazoa</taxon>
        <taxon>Ecdysozoa</taxon>
        <taxon>Arthropoda</taxon>
        <taxon>Hexapoda</taxon>
        <taxon>Insecta</taxon>
        <taxon>Pterygota</taxon>
        <taxon>Neoptera</taxon>
        <taxon>Endopterygota</taxon>
        <taxon>Hymenoptera</taxon>
        <taxon>Apocrita</taxon>
        <taxon>Aculeata</taxon>
        <taxon>Vespoidea</taxon>
        <taxon>Vespidae</taxon>
        <taxon>Vespinae</taxon>
        <taxon>Vespula</taxon>
    </lineage>
</organism>
<keyword evidence="2" id="KW-1185">Reference proteome</keyword>
<evidence type="ECO:0000313" key="1">
    <source>
        <dbReference type="EMBL" id="KAL2745331.1"/>
    </source>
</evidence>
<reference evidence="1 2" key="1">
    <citation type="journal article" date="2024" name="Ann. Entomol. Soc. Am.">
        <title>Genomic analyses of the southern and eastern yellowjacket wasps (Hymenoptera: Vespidae) reveal evolutionary signatures of social life.</title>
        <authorList>
            <person name="Catto M.A."/>
            <person name="Caine P.B."/>
            <person name="Orr S.E."/>
            <person name="Hunt B.G."/>
            <person name="Goodisman M.A.D."/>
        </authorList>
    </citation>
    <scope>NUCLEOTIDE SEQUENCE [LARGE SCALE GENOMIC DNA]</scope>
    <source>
        <strain evidence="1">232</strain>
        <tissue evidence="1">Head and thorax</tissue>
    </source>
</reference>
<dbReference type="Proteomes" id="UP001607303">
    <property type="component" value="Unassembled WGS sequence"/>
</dbReference>
<sequence>MIAQCTNTLREELEAFHRFPELRLEKHSKTHSRDLGRVLLRTLIRDKVFDGSSYLGNPMSLIHQGRRINAMCSKLLKESRGLPRVSRARLVSGHSHVLTSGNVSQATHQLPRRHLLPMNLFYAFRILFYEQSLK</sequence>
<name>A0ABD2CJQ8_VESMC</name>
<dbReference type="EMBL" id="JAYRBN010000043">
    <property type="protein sequence ID" value="KAL2745331.1"/>
    <property type="molecule type" value="Genomic_DNA"/>
</dbReference>
<proteinExistence type="predicted"/>